<protein>
    <submittedName>
        <fullName evidence="2">Uncharacterized protein</fullName>
    </submittedName>
</protein>
<dbReference type="EMBL" id="QNSA01000005">
    <property type="protein sequence ID" value="RBP73959.1"/>
    <property type="molecule type" value="Genomic_DNA"/>
</dbReference>
<gene>
    <name evidence="2" type="ORF">DET51_10581</name>
    <name evidence="1" type="ORF">DET64_10581</name>
</gene>
<dbReference type="Proteomes" id="UP000252795">
    <property type="component" value="Unassembled WGS sequence"/>
</dbReference>
<reference evidence="2 3" key="1">
    <citation type="submission" date="2018-07" db="EMBL/GenBank/DDBJ databases">
        <title>Freshwater and sediment microbial communities from various areas in North America, analyzing microbe dynamics in response to fracking.</title>
        <authorList>
            <person name="Lamendella R."/>
        </authorList>
    </citation>
    <scope>NUCLEOTIDE SEQUENCE [LARGE SCALE GENOMIC DNA]</scope>
    <source>
        <strain evidence="2 3">114E</strain>
        <strain evidence="1 4">114E_o</strain>
    </source>
</reference>
<organism evidence="2 3">
    <name type="scientific">Marinobacter nauticus</name>
    <name type="common">Marinobacter hydrocarbonoclasticus</name>
    <name type="synonym">Marinobacter aquaeolei</name>
    <dbReference type="NCBI Taxonomy" id="2743"/>
    <lineage>
        <taxon>Bacteria</taxon>
        <taxon>Pseudomonadati</taxon>
        <taxon>Pseudomonadota</taxon>
        <taxon>Gammaproteobacteria</taxon>
        <taxon>Pseudomonadales</taxon>
        <taxon>Marinobacteraceae</taxon>
        <taxon>Marinobacter</taxon>
    </lineage>
</organism>
<accession>A0A368V0X7</accession>
<evidence type="ECO:0000313" key="4">
    <source>
        <dbReference type="Proteomes" id="UP000253065"/>
    </source>
</evidence>
<name>A0A368V0X7_MARNT</name>
<comment type="caution">
    <text evidence="2">The sequence shown here is derived from an EMBL/GenBank/DDBJ whole genome shotgun (WGS) entry which is preliminary data.</text>
</comment>
<proteinExistence type="predicted"/>
<dbReference type="Proteomes" id="UP000253065">
    <property type="component" value="Unassembled WGS sequence"/>
</dbReference>
<dbReference type="AlphaFoldDB" id="A0A368V0X7"/>
<sequence>MGFPLRPQLTATKDLKCLMQSAHALISFNRDVMKEILVVVCVLFLAACKSSNSDNDQPDVGAETIAPEVGSWIRACSPIDDVITAEIFYDGELSARWVERLDITENTIVVSRSVYVDEMCETPLSFEDGPGIVLQCFGETRQRVLVQGVYEVLSFPYIDDRYNPQVPESCDLASEPGMNVYPVGDVLYRAYYTDAMSSEPSELVVDFNQVFERVQ</sequence>
<evidence type="ECO:0000313" key="2">
    <source>
        <dbReference type="EMBL" id="RCW34709.1"/>
    </source>
</evidence>
<keyword evidence="4" id="KW-1185">Reference proteome</keyword>
<evidence type="ECO:0000313" key="3">
    <source>
        <dbReference type="Proteomes" id="UP000252795"/>
    </source>
</evidence>
<evidence type="ECO:0000313" key="1">
    <source>
        <dbReference type="EMBL" id="RBP73959.1"/>
    </source>
</evidence>
<dbReference type="EMBL" id="QPJB01000005">
    <property type="protein sequence ID" value="RCW34709.1"/>
    <property type="molecule type" value="Genomic_DNA"/>
</dbReference>